<evidence type="ECO:0000256" key="4">
    <source>
        <dbReference type="ARBA" id="ARBA00022801"/>
    </source>
</evidence>
<protein>
    <recommendedName>
        <fullName evidence="3">beta-mannosidase</fullName>
        <ecNumber evidence="3">3.2.1.25</ecNumber>
    </recommendedName>
</protein>
<dbReference type="AlphaFoldDB" id="A0A4R3NWK0"/>
<dbReference type="InterPro" id="IPR041625">
    <property type="entry name" value="Beta-mannosidase_Ig"/>
</dbReference>
<evidence type="ECO:0000313" key="10">
    <source>
        <dbReference type="EMBL" id="TCT44594.1"/>
    </source>
</evidence>
<dbReference type="Gene3D" id="3.20.20.80">
    <property type="entry name" value="Glycosidases"/>
    <property type="match status" value="1"/>
</dbReference>
<evidence type="ECO:0000256" key="2">
    <source>
        <dbReference type="ARBA" id="ARBA00004740"/>
    </source>
</evidence>
<dbReference type="Pfam" id="PF17753">
    <property type="entry name" value="Ig_mannosidase"/>
    <property type="match status" value="1"/>
</dbReference>
<dbReference type="InterPro" id="IPR054593">
    <property type="entry name" value="Beta-mannosidase-like_N2"/>
</dbReference>
<comment type="caution">
    <text evidence="10">The sequence shown here is derived from an EMBL/GenBank/DDBJ whole genome shotgun (WGS) entry which is preliminary data.</text>
</comment>
<gene>
    <name evidence="10" type="ORF">EDC90_1002144</name>
</gene>
<keyword evidence="6" id="KW-0326">Glycosidase</keyword>
<dbReference type="OrthoDB" id="9758603at2"/>
<dbReference type="PANTHER" id="PTHR43730:SF1">
    <property type="entry name" value="BETA-MANNOSIDASE"/>
    <property type="match status" value="1"/>
</dbReference>
<feature type="domain" description="Beta-mannosidase-like galactose-binding" evidence="9">
    <location>
        <begin position="15"/>
        <end position="183"/>
    </location>
</feature>
<dbReference type="GO" id="GO:0006516">
    <property type="term" value="P:glycoprotein catabolic process"/>
    <property type="evidence" value="ECO:0007669"/>
    <property type="project" value="TreeGrafter"/>
</dbReference>
<dbReference type="SUPFAM" id="SSF51445">
    <property type="entry name" value="(Trans)glycosidases"/>
    <property type="match status" value="1"/>
</dbReference>
<dbReference type="InterPro" id="IPR008979">
    <property type="entry name" value="Galactose-bd-like_sf"/>
</dbReference>
<proteinExistence type="predicted"/>
<evidence type="ECO:0000256" key="5">
    <source>
        <dbReference type="ARBA" id="ARBA00023180"/>
    </source>
</evidence>
<reference evidence="10 11" key="1">
    <citation type="submission" date="2019-03" db="EMBL/GenBank/DDBJ databases">
        <title>Freshwater and sediment microbial communities from various areas in North America, analyzing microbe dynamics in response to fracking.</title>
        <authorList>
            <person name="Lamendella R."/>
        </authorList>
    </citation>
    <scope>NUCLEOTIDE SEQUENCE [LARGE SCALE GENOMIC DNA]</scope>
    <source>
        <strain evidence="10 11">175.2</strain>
    </source>
</reference>
<dbReference type="InterPro" id="IPR017853">
    <property type="entry name" value="GH"/>
</dbReference>
<organism evidence="10 11">
    <name type="scientific">Martelella mediterranea</name>
    <dbReference type="NCBI Taxonomy" id="293089"/>
    <lineage>
        <taxon>Bacteria</taxon>
        <taxon>Pseudomonadati</taxon>
        <taxon>Pseudomonadota</taxon>
        <taxon>Alphaproteobacteria</taxon>
        <taxon>Hyphomicrobiales</taxon>
        <taxon>Aurantimonadaceae</taxon>
        <taxon>Martelella</taxon>
    </lineage>
</organism>
<dbReference type="InterPro" id="IPR013783">
    <property type="entry name" value="Ig-like_fold"/>
</dbReference>
<evidence type="ECO:0000256" key="3">
    <source>
        <dbReference type="ARBA" id="ARBA00012754"/>
    </source>
</evidence>
<evidence type="ECO:0000256" key="6">
    <source>
        <dbReference type="ARBA" id="ARBA00023295"/>
    </source>
</evidence>
<evidence type="ECO:0000259" key="7">
    <source>
        <dbReference type="Pfam" id="PF17753"/>
    </source>
</evidence>
<evidence type="ECO:0000259" key="9">
    <source>
        <dbReference type="Pfam" id="PF22666"/>
    </source>
</evidence>
<dbReference type="FunFam" id="3.20.20.80:FF:000050">
    <property type="entry name" value="Beta-mannosidase B"/>
    <property type="match status" value="1"/>
</dbReference>
<feature type="domain" description="Mannosidase Ig/CBM-like" evidence="8">
    <location>
        <begin position="650"/>
        <end position="735"/>
    </location>
</feature>
<dbReference type="Gene3D" id="2.60.120.260">
    <property type="entry name" value="Galactose-binding domain-like"/>
    <property type="match status" value="1"/>
</dbReference>
<dbReference type="EMBL" id="SMAR01000002">
    <property type="protein sequence ID" value="TCT44594.1"/>
    <property type="molecule type" value="Genomic_DNA"/>
</dbReference>
<dbReference type="Gene3D" id="2.60.40.10">
    <property type="entry name" value="Immunoglobulins"/>
    <property type="match status" value="2"/>
</dbReference>
<evidence type="ECO:0000313" key="11">
    <source>
        <dbReference type="Proteomes" id="UP000295097"/>
    </source>
</evidence>
<dbReference type="Proteomes" id="UP000295097">
    <property type="component" value="Unassembled WGS sequence"/>
</dbReference>
<keyword evidence="11" id="KW-1185">Reference proteome</keyword>
<dbReference type="GO" id="GO:0004567">
    <property type="term" value="F:beta-mannosidase activity"/>
    <property type="evidence" value="ECO:0007669"/>
    <property type="project" value="UniProtKB-EC"/>
</dbReference>
<accession>A0A4R3NWK0</accession>
<evidence type="ECO:0000259" key="8">
    <source>
        <dbReference type="Pfam" id="PF17786"/>
    </source>
</evidence>
<dbReference type="RefSeq" id="WP_132308066.1">
    <property type="nucleotide sequence ID" value="NZ_SMAR01000002.1"/>
</dbReference>
<evidence type="ECO:0000256" key="1">
    <source>
        <dbReference type="ARBA" id="ARBA00000829"/>
    </source>
</evidence>
<dbReference type="Pfam" id="PF17786">
    <property type="entry name" value="Mannosidase_ig"/>
    <property type="match status" value="1"/>
</dbReference>
<name>A0A4R3NWK0_9HYPH</name>
<dbReference type="SUPFAM" id="SSF49303">
    <property type="entry name" value="beta-Galactosidase/glucuronidase domain"/>
    <property type="match status" value="3"/>
</dbReference>
<dbReference type="PANTHER" id="PTHR43730">
    <property type="entry name" value="BETA-MANNOSIDASE"/>
    <property type="match status" value="1"/>
</dbReference>
<feature type="domain" description="Beta-mannosidase Ig-fold" evidence="7">
    <location>
        <begin position="740"/>
        <end position="796"/>
    </location>
</feature>
<dbReference type="Pfam" id="PF22666">
    <property type="entry name" value="Glyco_hydro_2_N2"/>
    <property type="match status" value="1"/>
</dbReference>
<sequence>MTAALPQILKLNDGWTVEPEKGGAPVALNVPGDVHSALLAAGLIEDPYWRDNETSLDWIHETIWIARKRFHLGEVADGHFTLRFESVDCLAEILVNGQKAGTCESQFLRHDFEVGDHLVAGENTLEVRFLSNTLEARKRAEGSEIPTPYMEGNSRIGHLNYLRKTQCHGGWDWNIALSPLGFYGDIALIRNENLRLDDLAVRQRHEGGAVELDVTFHVFAFSGGSSEASLTIDGQTVSATLNALPGDNQITLTARIENPTLWWPSGQGEQVFYELDASIAGQTREFRIGLRDVKLLTDADTIGNRFAFQVNGREIFMKGANWIPGDALPERATPEQVRDLLQSAVDANMNMIRIWGGGQYEADWFYELCDELGLMIWHDFMFACNLYPAHQRHWLDLVRKEARQQLRRLSRFASIALWCGDNELVGALKWYPETRRDRDRYLAIYDRLNHALEEAFENEATGVPFWPSSPSVGRLNFGDGWHEDRSGDMHFWDVWHSAKDFEHYRSVRPRFCSEFGFQSFPSMRVVKSFTDPEDRNVSSSVMDVHQRNEGGNSRIVETIARYFRFPERFDDMVYLSQLSQGLAMKTAIEFWRSNKPRTMGTLYWQLNDTWPVASWASLEYGGGWKTTHYLARRFYADILVTAQPDAETGEIVLHAISDLAENRNISVRIRSVDINSNSIEEIGRHDVLTTPSDVAAVTRISVEALPESVFLVFDWYDSAGQLLGENEYLPHRPKHYRFGDPGITSEVIEEEGERRIILKAERPALFVTYDHGGDSVYSDNCFTLLPGEPKVLKVMRERRSHLKGGDKPEILFLKG</sequence>
<comment type="pathway">
    <text evidence="2">Glycan metabolism; N-glycan degradation.</text>
</comment>
<comment type="catalytic activity">
    <reaction evidence="1">
        <text>Hydrolysis of terminal, non-reducing beta-D-mannose residues in beta-D-mannosides.</text>
        <dbReference type="EC" id="3.2.1.25"/>
    </reaction>
</comment>
<keyword evidence="5" id="KW-0325">Glycoprotein</keyword>
<dbReference type="InterPro" id="IPR036156">
    <property type="entry name" value="Beta-gal/glucu_dom_sf"/>
</dbReference>
<dbReference type="SUPFAM" id="SSF49785">
    <property type="entry name" value="Galactose-binding domain-like"/>
    <property type="match status" value="1"/>
</dbReference>
<keyword evidence="4" id="KW-0378">Hydrolase</keyword>
<dbReference type="EC" id="3.2.1.25" evidence="3"/>
<dbReference type="InterPro" id="IPR041447">
    <property type="entry name" value="Mannosidase_ig"/>
</dbReference>
<dbReference type="InterPro" id="IPR050887">
    <property type="entry name" value="Beta-mannosidase_GH2"/>
</dbReference>